<reference evidence="9" key="1">
    <citation type="journal article" date="2019" name="Int. J. Syst. Evol. Microbiol.">
        <title>The Global Catalogue of Microorganisms (GCM) 10K type strain sequencing project: providing services to taxonomists for standard genome sequencing and annotation.</title>
        <authorList>
            <consortium name="The Broad Institute Genomics Platform"/>
            <consortium name="The Broad Institute Genome Sequencing Center for Infectious Disease"/>
            <person name="Wu L."/>
            <person name="Ma J."/>
        </authorList>
    </citation>
    <scope>NUCLEOTIDE SEQUENCE [LARGE SCALE GENOMIC DNA]</scope>
    <source>
        <strain evidence="9">NBRC 109341</strain>
    </source>
</reference>
<comment type="caution">
    <text evidence="8">The sequence shown here is derived from an EMBL/GenBank/DDBJ whole genome shotgun (WGS) entry which is preliminary data.</text>
</comment>
<dbReference type="InterPro" id="IPR026592">
    <property type="entry name" value="BamE"/>
</dbReference>
<dbReference type="PANTHER" id="PTHR37482:SF1">
    <property type="entry name" value="OUTER MEMBRANE PROTEIN ASSEMBLY FACTOR BAME"/>
    <property type="match status" value="1"/>
</dbReference>
<evidence type="ECO:0000256" key="5">
    <source>
        <dbReference type="SAM" id="MobiDB-lite"/>
    </source>
</evidence>
<evidence type="ECO:0000313" key="9">
    <source>
        <dbReference type="Proteomes" id="UP001156903"/>
    </source>
</evidence>
<feature type="compositionally biased region" description="Low complexity" evidence="5">
    <location>
        <begin position="158"/>
        <end position="177"/>
    </location>
</feature>
<keyword evidence="9" id="KW-1185">Reference proteome</keyword>
<organism evidence="8 9">
    <name type="scientific">Hydrogenophaga electricum</name>
    <dbReference type="NCBI Taxonomy" id="1230953"/>
    <lineage>
        <taxon>Bacteria</taxon>
        <taxon>Pseudomonadati</taxon>
        <taxon>Pseudomonadota</taxon>
        <taxon>Betaproteobacteria</taxon>
        <taxon>Burkholderiales</taxon>
        <taxon>Comamonadaceae</taxon>
        <taxon>Hydrogenophaga</taxon>
    </lineage>
</organism>
<feature type="chain" id="PRO_5045630869" description="Outer membrane protein assembly factor BamE" evidence="6">
    <location>
        <begin position="25"/>
        <end position="184"/>
    </location>
</feature>
<feature type="domain" description="Outer membrane protein assembly factor BamE" evidence="7">
    <location>
        <begin position="46"/>
        <end position="115"/>
    </location>
</feature>
<keyword evidence="1 4" id="KW-0732">Signal</keyword>
<dbReference type="HAMAP" id="MF_00925">
    <property type="entry name" value="OM_assembly_BamE"/>
    <property type="match status" value="1"/>
</dbReference>
<evidence type="ECO:0000256" key="6">
    <source>
        <dbReference type="SAM" id="SignalP"/>
    </source>
</evidence>
<sequence length="184" mass="20049">MLLRLLTPRSPLLLAAVAAGLLSACSSTPSSLGSSLAPYKIEIVQGNVVTREQSQMLRAGMTRTQVAEILGTPLLASVFHGNRWDYVFTLQRQGQKVLQRRFTVFFDNDLVARFEGDELPSEIEFVASIDNRRKIDKPPALEATPEQLKSFRERNPQATPEADTAPAGAPAGATYPPLEAGATR</sequence>
<accession>A0ABQ6C388</accession>
<dbReference type="InterPro" id="IPR037873">
    <property type="entry name" value="BamE-like"/>
</dbReference>
<dbReference type="PROSITE" id="PS51257">
    <property type="entry name" value="PROKAR_LIPOPROTEIN"/>
    <property type="match status" value="1"/>
</dbReference>
<evidence type="ECO:0000256" key="3">
    <source>
        <dbReference type="ARBA" id="ARBA00023237"/>
    </source>
</evidence>
<comment type="similarity">
    <text evidence="4">Belongs to the BamE family.</text>
</comment>
<comment type="subunit">
    <text evidence="4">Part of the Bam complex.</text>
</comment>
<evidence type="ECO:0000256" key="4">
    <source>
        <dbReference type="HAMAP-Rule" id="MF_00925"/>
    </source>
</evidence>
<evidence type="ECO:0000313" key="8">
    <source>
        <dbReference type="EMBL" id="GLS14375.1"/>
    </source>
</evidence>
<keyword evidence="2 4" id="KW-0472">Membrane</keyword>
<keyword evidence="4" id="KW-0449">Lipoprotein</keyword>
<dbReference type="InterPro" id="IPR007450">
    <property type="entry name" value="BamE_dom"/>
</dbReference>
<keyword evidence="4" id="KW-0564">Palmitate</keyword>
<dbReference type="Pfam" id="PF04355">
    <property type="entry name" value="BamE"/>
    <property type="match status" value="1"/>
</dbReference>
<dbReference type="RefSeq" id="WP_234264023.1">
    <property type="nucleotide sequence ID" value="NZ_BSPB01000011.1"/>
</dbReference>
<dbReference type="Proteomes" id="UP001156903">
    <property type="component" value="Unassembled WGS sequence"/>
</dbReference>
<feature type="signal peptide" evidence="6">
    <location>
        <begin position="1"/>
        <end position="24"/>
    </location>
</feature>
<proteinExistence type="inferred from homology"/>
<dbReference type="EMBL" id="BSPB01000011">
    <property type="protein sequence ID" value="GLS14375.1"/>
    <property type="molecule type" value="Genomic_DNA"/>
</dbReference>
<feature type="region of interest" description="Disordered" evidence="5">
    <location>
        <begin position="134"/>
        <end position="184"/>
    </location>
</feature>
<protein>
    <recommendedName>
        <fullName evidence="4">Outer membrane protein assembly factor BamE</fullName>
    </recommendedName>
</protein>
<comment type="subcellular location">
    <subcellularLocation>
        <location evidence="4">Cell outer membrane</location>
        <topology evidence="4">Lipid-anchor</topology>
    </subcellularLocation>
</comment>
<evidence type="ECO:0000256" key="1">
    <source>
        <dbReference type="ARBA" id="ARBA00022729"/>
    </source>
</evidence>
<name>A0ABQ6C388_9BURK</name>
<keyword evidence="3 4" id="KW-0998">Cell outer membrane</keyword>
<gene>
    <name evidence="4" type="primary">bamE</name>
    <name evidence="8" type="ORF">GCM10007935_18060</name>
</gene>
<dbReference type="Gene3D" id="3.30.1450.10">
    <property type="match status" value="1"/>
</dbReference>
<comment type="function">
    <text evidence="4">Part of the outer membrane protein assembly complex, which is involved in assembly and insertion of beta-barrel proteins into the outer membrane.</text>
</comment>
<evidence type="ECO:0000259" key="7">
    <source>
        <dbReference type="Pfam" id="PF04355"/>
    </source>
</evidence>
<evidence type="ECO:0000256" key="2">
    <source>
        <dbReference type="ARBA" id="ARBA00023136"/>
    </source>
</evidence>
<dbReference type="PANTHER" id="PTHR37482">
    <property type="entry name" value="OUTER MEMBRANE PROTEIN ASSEMBLY FACTOR BAME"/>
    <property type="match status" value="1"/>
</dbReference>